<evidence type="ECO:0000313" key="3">
    <source>
        <dbReference type="Proteomes" id="UP000541444"/>
    </source>
</evidence>
<keyword evidence="1" id="KW-1133">Transmembrane helix</keyword>
<keyword evidence="1" id="KW-0812">Transmembrane</keyword>
<protein>
    <submittedName>
        <fullName evidence="2">Uncharacterized protein</fullName>
    </submittedName>
</protein>
<evidence type="ECO:0000256" key="1">
    <source>
        <dbReference type="SAM" id="Phobius"/>
    </source>
</evidence>
<reference evidence="2 3" key="1">
    <citation type="journal article" date="2020" name="IScience">
        <title>Genome Sequencing of the Endangered Kingdonia uniflora (Circaeasteraceae, Ranunculales) Reveals Potential Mechanisms of Evolutionary Specialization.</title>
        <authorList>
            <person name="Sun Y."/>
            <person name="Deng T."/>
            <person name="Zhang A."/>
            <person name="Moore M.J."/>
            <person name="Landis J.B."/>
            <person name="Lin N."/>
            <person name="Zhang H."/>
            <person name="Zhang X."/>
            <person name="Huang J."/>
            <person name="Zhang X."/>
            <person name="Sun H."/>
            <person name="Wang H."/>
        </authorList>
    </citation>
    <scope>NUCLEOTIDE SEQUENCE [LARGE SCALE GENOMIC DNA]</scope>
    <source>
        <strain evidence="2">TB1705</strain>
        <tissue evidence="2">Leaf</tissue>
    </source>
</reference>
<sequence length="65" mass="8133">MSKIVTSHRYPHICRYRRPTTKTQCHLHTYLYKATRYLSILTIFWFFCFFNILLLSRGKRREFRD</sequence>
<organism evidence="2 3">
    <name type="scientific">Kingdonia uniflora</name>
    <dbReference type="NCBI Taxonomy" id="39325"/>
    <lineage>
        <taxon>Eukaryota</taxon>
        <taxon>Viridiplantae</taxon>
        <taxon>Streptophyta</taxon>
        <taxon>Embryophyta</taxon>
        <taxon>Tracheophyta</taxon>
        <taxon>Spermatophyta</taxon>
        <taxon>Magnoliopsida</taxon>
        <taxon>Ranunculales</taxon>
        <taxon>Circaeasteraceae</taxon>
        <taxon>Kingdonia</taxon>
    </lineage>
</organism>
<dbReference type="AlphaFoldDB" id="A0A7J7L7G2"/>
<gene>
    <name evidence="2" type="ORF">GIB67_032489</name>
</gene>
<dbReference type="EMBL" id="JACGCM010002568">
    <property type="protein sequence ID" value="KAF6138595.1"/>
    <property type="molecule type" value="Genomic_DNA"/>
</dbReference>
<accession>A0A7J7L7G2</accession>
<keyword evidence="1" id="KW-0472">Membrane</keyword>
<keyword evidence="3" id="KW-1185">Reference proteome</keyword>
<comment type="caution">
    <text evidence="2">The sequence shown here is derived from an EMBL/GenBank/DDBJ whole genome shotgun (WGS) entry which is preliminary data.</text>
</comment>
<evidence type="ECO:0000313" key="2">
    <source>
        <dbReference type="EMBL" id="KAF6138595.1"/>
    </source>
</evidence>
<dbReference type="Proteomes" id="UP000541444">
    <property type="component" value="Unassembled WGS sequence"/>
</dbReference>
<proteinExistence type="predicted"/>
<name>A0A7J7L7G2_9MAGN</name>
<feature type="transmembrane region" description="Helical" evidence="1">
    <location>
        <begin position="37"/>
        <end position="55"/>
    </location>
</feature>